<sequence length="56" mass="5918">MVDRETGCGFVLPESSLSTFFFCEEGICFVPARTGNGTPGLNFASAGLLVPLQADF</sequence>
<organism evidence="1 2">
    <name type="scientific">Anaerotruncus colihominis DSM 17241</name>
    <dbReference type="NCBI Taxonomy" id="445972"/>
    <lineage>
        <taxon>Bacteria</taxon>
        <taxon>Bacillati</taxon>
        <taxon>Bacillota</taxon>
        <taxon>Clostridia</taxon>
        <taxon>Eubacteriales</taxon>
        <taxon>Oscillospiraceae</taxon>
        <taxon>Anaerotruncus</taxon>
    </lineage>
</organism>
<comment type="caution">
    <text evidence="1">The sequence shown here is derived from an EMBL/GenBank/DDBJ whole genome shotgun (WGS) entry which is preliminary data.</text>
</comment>
<evidence type="ECO:0000313" key="2">
    <source>
        <dbReference type="Proteomes" id="UP000003803"/>
    </source>
</evidence>
<reference evidence="1" key="1">
    <citation type="submission" date="2007-11" db="EMBL/GenBank/DDBJ databases">
        <authorList>
            <person name="Fulton L."/>
            <person name="Clifton S."/>
            <person name="Fulton B."/>
            <person name="Xu J."/>
            <person name="Minx P."/>
            <person name="Pepin K.H."/>
            <person name="Johnson M."/>
            <person name="Thiruvilangam P."/>
            <person name="Bhonagiri V."/>
            <person name="Nash W.E."/>
            <person name="Mardis E.R."/>
            <person name="Wilson R.K."/>
        </authorList>
    </citation>
    <scope>NUCLEOTIDE SEQUENCE [LARGE SCALE GENOMIC DNA]</scope>
    <source>
        <strain evidence="1">DSM 17241</strain>
    </source>
</reference>
<protein>
    <submittedName>
        <fullName evidence="1">Uncharacterized protein</fullName>
    </submittedName>
</protein>
<dbReference type="HOGENOM" id="CLU_3003915_0_0_9"/>
<accession>B0P8X8</accession>
<gene>
    <name evidence="1" type="ORF">ANACOL_01224</name>
</gene>
<evidence type="ECO:0000313" key="1">
    <source>
        <dbReference type="EMBL" id="EDS12004.1"/>
    </source>
</evidence>
<keyword evidence="2" id="KW-1185">Reference proteome</keyword>
<dbReference type="EMBL" id="ABGD02000008">
    <property type="protein sequence ID" value="EDS12004.1"/>
    <property type="molecule type" value="Genomic_DNA"/>
</dbReference>
<reference evidence="1" key="2">
    <citation type="submission" date="2013-09" db="EMBL/GenBank/DDBJ databases">
        <title>Draft genome sequence of Anaerotruncus colihominis(DSM 17241).</title>
        <authorList>
            <person name="Sudarsanam P."/>
            <person name="Ley R."/>
            <person name="Guruge J."/>
            <person name="Turnbaugh P.J."/>
            <person name="Mahowald M."/>
            <person name="Liep D."/>
            <person name="Gordon J."/>
        </authorList>
    </citation>
    <scope>NUCLEOTIDE SEQUENCE</scope>
    <source>
        <strain evidence="1">DSM 17241</strain>
    </source>
</reference>
<dbReference type="Proteomes" id="UP000003803">
    <property type="component" value="Unassembled WGS sequence"/>
</dbReference>
<dbReference type="AlphaFoldDB" id="B0P8X8"/>
<proteinExistence type="predicted"/>
<name>B0P8X8_9FIRM</name>